<feature type="transmembrane region" description="Helical" evidence="1">
    <location>
        <begin position="20"/>
        <end position="39"/>
    </location>
</feature>
<protein>
    <submittedName>
        <fullName evidence="2">Uncharacterized protein</fullName>
    </submittedName>
</protein>
<reference evidence="2" key="1">
    <citation type="submission" date="2018-05" db="EMBL/GenBank/DDBJ databases">
        <authorList>
            <person name="Lanie J.A."/>
            <person name="Ng W.-L."/>
            <person name="Kazmierczak K.M."/>
            <person name="Andrzejewski T.M."/>
            <person name="Davidsen T.M."/>
            <person name="Wayne K.J."/>
            <person name="Tettelin H."/>
            <person name="Glass J.I."/>
            <person name="Rusch D."/>
            <person name="Podicherti R."/>
            <person name="Tsui H.-C.T."/>
            <person name="Winkler M.E."/>
        </authorList>
    </citation>
    <scope>NUCLEOTIDE SEQUENCE</scope>
</reference>
<keyword evidence="1" id="KW-0812">Transmembrane</keyword>
<proteinExistence type="predicted"/>
<organism evidence="2">
    <name type="scientific">marine metagenome</name>
    <dbReference type="NCBI Taxonomy" id="408172"/>
    <lineage>
        <taxon>unclassified sequences</taxon>
        <taxon>metagenomes</taxon>
        <taxon>ecological metagenomes</taxon>
    </lineage>
</organism>
<dbReference type="AlphaFoldDB" id="A0A382K8K6"/>
<name>A0A382K8K6_9ZZZZ</name>
<sequence length="95" mass="9909">MDFDPNPPGGRNRSGGAWKVISFIVIASLLLLNAIAIFVNADATREEACWARASAIGQGFAGNSNAANASSLAQAVLECEKEFRTNPEKGKGVSA</sequence>
<gene>
    <name evidence="2" type="ORF">METZ01_LOCUS273180</name>
</gene>
<evidence type="ECO:0000256" key="1">
    <source>
        <dbReference type="SAM" id="Phobius"/>
    </source>
</evidence>
<accession>A0A382K8K6</accession>
<keyword evidence="1" id="KW-0472">Membrane</keyword>
<evidence type="ECO:0000313" key="2">
    <source>
        <dbReference type="EMBL" id="SVC20326.1"/>
    </source>
</evidence>
<dbReference type="EMBL" id="UINC01078853">
    <property type="protein sequence ID" value="SVC20326.1"/>
    <property type="molecule type" value="Genomic_DNA"/>
</dbReference>
<keyword evidence="1" id="KW-1133">Transmembrane helix</keyword>